<dbReference type="GO" id="GO:0009253">
    <property type="term" value="P:peptidoglycan catabolic process"/>
    <property type="evidence" value="ECO:0007669"/>
    <property type="project" value="InterPro"/>
</dbReference>
<proteinExistence type="inferred from homology"/>
<dbReference type="RefSeq" id="WP_134763417.1">
    <property type="nucleotide sequence ID" value="NZ_SOZD01000006.1"/>
</dbReference>
<comment type="similarity">
    <text evidence="2">Belongs to the N-acetylmuramoyl-L-alanine amidase 2 family.</text>
</comment>
<dbReference type="InterPro" id="IPR036505">
    <property type="entry name" value="Amidase/PGRP_sf"/>
</dbReference>
<keyword evidence="5" id="KW-0961">Cell wall biogenesis/degradation</keyword>
<dbReference type="InterPro" id="IPR036365">
    <property type="entry name" value="PGBD-like_sf"/>
</dbReference>
<feature type="domain" description="N-acetylmuramoyl-L-alanine amidase" evidence="6">
    <location>
        <begin position="14"/>
        <end position="151"/>
    </location>
</feature>
<evidence type="ECO:0000256" key="2">
    <source>
        <dbReference type="ARBA" id="ARBA00007553"/>
    </source>
</evidence>
<evidence type="ECO:0000256" key="3">
    <source>
        <dbReference type="ARBA" id="ARBA00011901"/>
    </source>
</evidence>
<dbReference type="GO" id="GO:0009254">
    <property type="term" value="P:peptidoglycan turnover"/>
    <property type="evidence" value="ECO:0007669"/>
    <property type="project" value="TreeGrafter"/>
</dbReference>
<evidence type="ECO:0000256" key="4">
    <source>
        <dbReference type="ARBA" id="ARBA00022801"/>
    </source>
</evidence>
<dbReference type="GO" id="GO:0008745">
    <property type="term" value="F:N-acetylmuramoyl-L-alanine amidase activity"/>
    <property type="evidence" value="ECO:0007669"/>
    <property type="project" value="UniProtKB-EC"/>
</dbReference>
<evidence type="ECO:0000256" key="1">
    <source>
        <dbReference type="ARBA" id="ARBA00001561"/>
    </source>
</evidence>
<dbReference type="Gene3D" id="3.40.80.10">
    <property type="entry name" value="Peptidoglycan recognition protein-like"/>
    <property type="match status" value="1"/>
</dbReference>
<reference evidence="7 8" key="1">
    <citation type="submission" date="2019-03" db="EMBL/GenBank/DDBJ databases">
        <title>Jiella endophytica sp. nov., a novel endophytic bacterium isolated from root of Ficus microcarpa Linn. f.</title>
        <authorList>
            <person name="Tuo L."/>
        </authorList>
    </citation>
    <scope>NUCLEOTIDE SEQUENCE [LARGE SCALE GENOMIC DNA]</scope>
    <source>
        <strain evidence="7 8">CBS5Q-3</strain>
    </source>
</reference>
<dbReference type="Pfam" id="PF01471">
    <property type="entry name" value="PG_binding_1"/>
    <property type="match status" value="1"/>
</dbReference>
<comment type="catalytic activity">
    <reaction evidence="1">
        <text>Hydrolyzes the link between N-acetylmuramoyl residues and L-amino acid residues in certain cell-wall glycopeptides.</text>
        <dbReference type="EC" id="3.5.1.28"/>
    </reaction>
</comment>
<dbReference type="InterPro" id="IPR002502">
    <property type="entry name" value="Amidase_domain"/>
</dbReference>
<dbReference type="Pfam" id="PF01510">
    <property type="entry name" value="Amidase_2"/>
    <property type="match status" value="1"/>
</dbReference>
<dbReference type="AlphaFoldDB" id="A0A4Y8RE40"/>
<accession>A0A4Y8RE40</accession>
<comment type="caution">
    <text evidence="7">The sequence shown here is derived from an EMBL/GenBank/DDBJ whole genome shotgun (WGS) entry which is preliminary data.</text>
</comment>
<gene>
    <name evidence="7" type="ORF">E3C22_18790</name>
</gene>
<name>A0A4Y8RE40_9HYPH</name>
<dbReference type="PANTHER" id="PTHR30417">
    <property type="entry name" value="N-ACETYLMURAMOYL-L-ALANINE AMIDASE AMID"/>
    <property type="match status" value="1"/>
</dbReference>
<dbReference type="EC" id="3.5.1.28" evidence="3"/>
<dbReference type="Gene3D" id="1.10.101.10">
    <property type="entry name" value="PGBD-like superfamily/PGBD"/>
    <property type="match status" value="1"/>
</dbReference>
<dbReference type="OrthoDB" id="9794842at2"/>
<dbReference type="GO" id="GO:0071555">
    <property type="term" value="P:cell wall organization"/>
    <property type="evidence" value="ECO:0007669"/>
    <property type="project" value="UniProtKB-KW"/>
</dbReference>
<dbReference type="InterPro" id="IPR002477">
    <property type="entry name" value="Peptidoglycan-bd-like"/>
</dbReference>
<evidence type="ECO:0000259" key="6">
    <source>
        <dbReference type="SMART" id="SM00644"/>
    </source>
</evidence>
<dbReference type="CDD" id="cd06583">
    <property type="entry name" value="PGRP"/>
    <property type="match status" value="1"/>
</dbReference>
<organism evidence="7 8">
    <name type="scientific">Jiella endophytica</name>
    <dbReference type="NCBI Taxonomy" id="2558362"/>
    <lineage>
        <taxon>Bacteria</taxon>
        <taxon>Pseudomonadati</taxon>
        <taxon>Pseudomonadota</taxon>
        <taxon>Alphaproteobacteria</taxon>
        <taxon>Hyphomicrobiales</taxon>
        <taxon>Aurantimonadaceae</taxon>
        <taxon>Jiella</taxon>
    </lineage>
</organism>
<dbReference type="InterPro" id="IPR051206">
    <property type="entry name" value="NAMLAA_amidase_2"/>
</dbReference>
<dbReference type="InterPro" id="IPR036366">
    <property type="entry name" value="PGBDSf"/>
</dbReference>
<evidence type="ECO:0000256" key="5">
    <source>
        <dbReference type="ARBA" id="ARBA00023316"/>
    </source>
</evidence>
<evidence type="ECO:0000313" key="8">
    <source>
        <dbReference type="Proteomes" id="UP000298179"/>
    </source>
</evidence>
<keyword evidence="8" id="KW-1185">Reference proteome</keyword>
<dbReference type="PANTHER" id="PTHR30417:SF1">
    <property type="entry name" value="N-ACETYLMURAMOYL-L-ALANINE AMIDASE AMID"/>
    <property type="match status" value="1"/>
</dbReference>
<dbReference type="EMBL" id="SOZD01000006">
    <property type="protein sequence ID" value="TFF19736.1"/>
    <property type="molecule type" value="Genomic_DNA"/>
</dbReference>
<dbReference type="SUPFAM" id="SSF55846">
    <property type="entry name" value="N-acetylmuramoyl-L-alanine amidase-like"/>
    <property type="match status" value="1"/>
</dbReference>
<protein>
    <recommendedName>
        <fullName evidence="3">N-acetylmuramoyl-L-alanine amidase</fullName>
        <ecNumber evidence="3">3.5.1.28</ecNumber>
    </recommendedName>
</protein>
<sequence length="256" mass="27504">MKPDTGLACEIRPSPNFNVRRIAGGPTMLLLHYTGMGSAESALRWLEDPVSEVSCHYVVDEDGRIVQMVREADRAWHAGQGSWHGVADVNSHSIGIEIVNPGHAGGCPDFCEPQIAAVIALASDILHRHPIPPERVLGHSDIAPARKQDPGEKFPWARLHAAGIGHFVQPAAIREGVALSEGETGPAVVSLQRKLAAYGYAVEPTGVFDAATRDVVIAFQRHFRPALVDGIADISTVETLDDLLAALKEREEPATS</sequence>
<dbReference type="SMART" id="SM00644">
    <property type="entry name" value="Ami_2"/>
    <property type="match status" value="1"/>
</dbReference>
<dbReference type="Proteomes" id="UP000298179">
    <property type="component" value="Unassembled WGS sequence"/>
</dbReference>
<evidence type="ECO:0000313" key="7">
    <source>
        <dbReference type="EMBL" id="TFF19736.1"/>
    </source>
</evidence>
<dbReference type="SUPFAM" id="SSF47090">
    <property type="entry name" value="PGBD-like"/>
    <property type="match status" value="1"/>
</dbReference>
<keyword evidence="4" id="KW-0378">Hydrolase</keyword>
<dbReference type="GO" id="GO:0019867">
    <property type="term" value="C:outer membrane"/>
    <property type="evidence" value="ECO:0007669"/>
    <property type="project" value="TreeGrafter"/>
</dbReference>